<protein>
    <recommendedName>
        <fullName evidence="3">Phytanoyl-CoA dioxygenase</fullName>
    </recommendedName>
</protein>
<dbReference type="InParanoid" id="A0A1Y1U8Z2"/>
<gene>
    <name evidence="1" type="ORF">BD324DRAFT_636193</name>
</gene>
<dbReference type="Gene3D" id="2.60.120.620">
    <property type="entry name" value="q2cbj1_9rhob like domain"/>
    <property type="match status" value="1"/>
</dbReference>
<name>A0A1Y1U8Z2_9TREE</name>
<accession>A0A1Y1U8Z2</accession>
<dbReference type="GeneID" id="33558684"/>
<dbReference type="OrthoDB" id="4664297at2759"/>
<keyword evidence="2" id="KW-1185">Reference proteome</keyword>
<evidence type="ECO:0000313" key="2">
    <source>
        <dbReference type="Proteomes" id="UP000193218"/>
    </source>
</evidence>
<dbReference type="EMBL" id="NBSH01000014">
    <property type="protein sequence ID" value="ORX34511.1"/>
    <property type="molecule type" value="Genomic_DNA"/>
</dbReference>
<comment type="caution">
    <text evidence="1">The sequence shown here is derived from an EMBL/GenBank/DDBJ whole genome shotgun (WGS) entry which is preliminary data.</text>
</comment>
<organism evidence="1 2">
    <name type="scientific">Kockovaella imperatae</name>
    <dbReference type="NCBI Taxonomy" id="4999"/>
    <lineage>
        <taxon>Eukaryota</taxon>
        <taxon>Fungi</taxon>
        <taxon>Dikarya</taxon>
        <taxon>Basidiomycota</taxon>
        <taxon>Agaricomycotina</taxon>
        <taxon>Tremellomycetes</taxon>
        <taxon>Tremellales</taxon>
        <taxon>Cuniculitremaceae</taxon>
        <taxon>Kockovaella</taxon>
    </lineage>
</organism>
<reference evidence="1 2" key="1">
    <citation type="submission" date="2017-03" db="EMBL/GenBank/DDBJ databases">
        <title>Widespread Adenine N6-methylation of Active Genes in Fungi.</title>
        <authorList>
            <consortium name="DOE Joint Genome Institute"/>
            <person name="Mondo S.J."/>
            <person name="Dannebaum R.O."/>
            <person name="Kuo R.C."/>
            <person name="Louie K.B."/>
            <person name="Bewick A.J."/>
            <person name="Labutti K."/>
            <person name="Haridas S."/>
            <person name="Kuo A."/>
            <person name="Salamov A."/>
            <person name="Ahrendt S.R."/>
            <person name="Lau R."/>
            <person name="Bowen B.P."/>
            <person name="Lipzen A."/>
            <person name="Sullivan W."/>
            <person name="Andreopoulos W.B."/>
            <person name="Clum A."/>
            <person name="Lindquist E."/>
            <person name="Daum C."/>
            <person name="Northen T.R."/>
            <person name="Ramamoorthy G."/>
            <person name="Schmitz R.J."/>
            <person name="Gryganskyi A."/>
            <person name="Culley D."/>
            <person name="Magnuson J."/>
            <person name="James T.Y."/>
            <person name="O'Malley M.A."/>
            <person name="Stajich J.E."/>
            <person name="Spatafora J.W."/>
            <person name="Visel A."/>
            <person name="Grigoriev I.V."/>
        </authorList>
    </citation>
    <scope>NUCLEOTIDE SEQUENCE [LARGE SCALE GENOMIC DNA]</scope>
    <source>
        <strain evidence="1 2">NRRL Y-17943</strain>
    </source>
</reference>
<dbReference type="AlphaFoldDB" id="A0A1Y1U8Z2"/>
<dbReference type="Proteomes" id="UP000193218">
    <property type="component" value="Unassembled WGS sequence"/>
</dbReference>
<proteinExistence type="predicted"/>
<evidence type="ECO:0000313" key="1">
    <source>
        <dbReference type="EMBL" id="ORX34511.1"/>
    </source>
</evidence>
<evidence type="ECO:0008006" key="3">
    <source>
        <dbReference type="Google" id="ProtNLM"/>
    </source>
</evidence>
<sequence>MTRRYKVLTDEQVDHFLQHGFIHLPQAFTPAQADEWTRDMWVRLGMDPHDQSTWTREWTNMPHHKTELVSKFAPTAWDAICDLVGGAERIDDDKRSWSDGFIVNLGSEEFPPERTTHPTELKRWHCDGDFFLHFLDSPEQGLLVVPLFSDVVPNGGGTIIAPEGVGHIARYLAAHPEGVMPTAFPFHDIAVNQCKNYVELTGKKGDVILLHPLMLHTASRNHLRAVRVITNPPISLTEPFKFKRSSSEDYSLVELKTMRELGADASEGYDFKLVGERKEVVPLRLQIQAKWKAEELERMRVLKENGQKRGKQTLDEAWEAIGY</sequence>
<dbReference type="RefSeq" id="XP_021868774.1">
    <property type="nucleotide sequence ID" value="XM_022016875.1"/>
</dbReference>
<dbReference type="SUPFAM" id="SSF51197">
    <property type="entry name" value="Clavaminate synthase-like"/>
    <property type="match status" value="1"/>
</dbReference>